<name>A0AAQ4DFX1_AMBAM</name>
<keyword evidence="3" id="KW-1185">Reference proteome</keyword>
<feature type="region of interest" description="Disordered" evidence="1">
    <location>
        <begin position="43"/>
        <end position="67"/>
    </location>
</feature>
<feature type="compositionally biased region" description="Basic and acidic residues" evidence="1">
    <location>
        <begin position="55"/>
        <end position="67"/>
    </location>
</feature>
<dbReference type="Proteomes" id="UP001321473">
    <property type="component" value="Unassembled WGS sequence"/>
</dbReference>
<reference evidence="2 3" key="1">
    <citation type="journal article" date="2023" name="Arcadia Sci">
        <title>De novo assembly of a long-read Amblyomma americanum tick genome.</title>
        <authorList>
            <person name="Chou S."/>
            <person name="Poskanzer K.E."/>
            <person name="Rollins M."/>
            <person name="Thuy-Boun P.S."/>
        </authorList>
    </citation>
    <scope>NUCLEOTIDE SEQUENCE [LARGE SCALE GENOMIC DNA]</scope>
    <source>
        <strain evidence="2">F_SG_1</strain>
        <tissue evidence="2">Salivary glands</tissue>
    </source>
</reference>
<comment type="caution">
    <text evidence="2">The sequence shown here is derived from an EMBL/GenBank/DDBJ whole genome shotgun (WGS) entry which is preliminary data.</text>
</comment>
<organism evidence="2 3">
    <name type="scientific">Amblyomma americanum</name>
    <name type="common">Lone star tick</name>
    <dbReference type="NCBI Taxonomy" id="6943"/>
    <lineage>
        <taxon>Eukaryota</taxon>
        <taxon>Metazoa</taxon>
        <taxon>Ecdysozoa</taxon>
        <taxon>Arthropoda</taxon>
        <taxon>Chelicerata</taxon>
        <taxon>Arachnida</taxon>
        <taxon>Acari</taxon>
        <taxon>Parasitiformes</taxon>
        <taxon>Ixodida</taxon>
        <taxon>Ixodoidea</taxon>
        <taxon>Ixodidae</taxon>
        <taxon>Amblyomminae</taxon>
        <taxon>Amblyomma</taxon>
    </lineage>
</organism>
<evidence type="ECO:0000313" key="2">
    <source>
        <dbReference type="EMBL" id="KAK8761361.1"/>
    </source>
</evidence>
<evidence type="ECO:0000313" key="3">
    <source>
        <dbReference type="Proteomes" id="UP001321473"/>
    </source>
</evidence>
<gene>
    <name evidence="2" type="ORF">V5799_027372</name>
</gene>
<protein>
    <submittedName>
        <fullName evidence="2">Uncharacterized protein</fullName>
    </submittedName>
</protein>
<evidence type="ECO:0000256" key="1">
    <source>
        <dbReference type="SAM" id="MobiDB-lite"/>
    </source>
</evidence>
<dbReference type="EMBL" id="JARKHS020031247">
    <property type="protein sequence ID" value="KAK8761361.1"/>
    <property type="molecule type" value="Genomic_DNA"/>
</dbReference>
<accession>A0AAQ4DFX1</accession>
<feature type="compositionally biased region" description="Basic residues" evidence="1">
    <location>
        <begin position="45"/>
        <end position="54"/>
    </location>
</feature>
<sequence length="67" mass="8038">MPEVVAYEGTDPEESVEEENWDLDIAPGNSGYIPSGHLYFQRVQRQSRRTRRRMYKEQAEDYKRRES</sequence>
<proteinExistence type="predicted"/>
<dbReference type="AlphaFoldDB" id="A0AAQ4DFX1"/>